<dbReference type="Proteomes" id="UP000188268">
    <property type="component" value="Unassembled WGS sequence"/>
</dbReference>
<sequence length="33" mass="3909">MKEKKFQLLKPSHYFLRAPRVSLKSIIDGDHPK</sequence>
<dbReference type="Gramene" id="OMP06669">
    <property type="protein sequence ID" value="OMP06669"/>
    <property type="gene ID" value="CCACVL1_01475"/>
</dbReference>
<comment type="caution">
    <text evidence="1">The sequence shown here is derived from an EMBL/GenBank/DDBJ whole genome shotgun (WGS) entry which is preliminary data.</text>
</comment>
<name>A0A1R3KHY5_COCAP</name>
<evidence type="ECO:0000313" key="2">
    <source>
        <dbReference type="Proteomes" id="UP000188268"/>
    </source>
</evidence>
<dbReference type="EMBL" id="AWWV01004844">
    <property type="protein sequence ID" value="OMP06669.1"/>
    <property type="molecule type" value="Genomic_DNA"/>
</dbReference>
<keyword evidence="2" id="KW-1185">Reference proteome</keyword>
<feature type="non-terminal residue" evidence="1">
    <location>
        <position position="33"/>
    </location>
</feature>
<protein>
    <submittedName>
        <fullName evidence="1">Uncharacterized protein</fullName>
    </submittedName>
</protein>
<reference evidence="1 2" key="1">
    <citation type="submission" date="2013-09" db="EMBL/GenBank/DDBJ databases">
        <title>Corchorus capsularis genome sequencing.</title>
        <authorList>
            <person name="Alam M."/>
            <person name="Haque M.S."/>
            <person name="Islam M.S."/>
            <person name="Emdad E.M."/>
            <person name="Islam M.M."/>
            <person name="Ahmed B."/>
            <person name="Halim A."/>
            <person name="Hossen Q.M.M."/>
            <person name="Hossain M.Z."/>
            <person name="Ahmed R."/>
            <person name="Khan M.M."/>
            <person name="Islam R."/>
            <person name="Rashid M.M."/>
            <person name="Khan S.A."/>
            <person name="Rahman M.S."/>
            <person name="Alam M."/>
        </authorList>
    </citation>
    <scope>NUCLEOTIDE SEQUENCE [LARGE SCALE GENOMIC DNA]</scope>
    <source>
        <strain evidence="2">cv. CVL-1</strain>
        <tissue evidence="1">Whole seedling</tissue>
    </source>
</reference>
<dbReference type="AlphaFoldDB" id="A0A1R3KHY5"/>
<evidence type="ECO:0000313" key="1">
    <source>
        <dbReference type="EMBL" id="OMP06669.1"/>
    </source>
</evidence>
<gene>
    <name evidence="1" type="ORF">CCACVL1_01475</name>
</gene>
<organism evidence="1 2">
    <name type="scientific">Corchorus capsularis</name>
    <name type="common">Jute</name>
    <dbReference type="NCBI Taxonomy" id="210143"/>
    <lineage>
        <taxon>Eukaryota</taxon>
        <taxon>Viridiplantae</taxon>
        <taxon>Streptophyta</taxon>
        <taxon>Embryophyta</taxon>
        <taxon>Tracheophyta</taxon>
        <taxon>Spermatophyta</taxon>
        <taxon>Magnoliopsida</taxon>
        <taxon>eudicotyledons</taxon>
        <taxon>Gunneridae</taxon>
        <taxon>Pentapetalae</taxon>
        <taxon>rosids</taxon>
        <taxon>malvids</taxon>
        <taxon>Malvales</taxon>
        <taxon>Malvaceae</taxon>
        <taxon>Grewioideae</taxon>
        <taxon>Apeibeae</taxon>
        <taxon>Corchorus</taxon>
    </lineage>
</organism>
<accession>A0A1R3KHY5</accession>
<proteinExistence type="predicted"/>